<feature type="compositionally biased region" description="Basic and acidic residues" evidence="1">
    <location>
        <begin position="25"/>
        <end position="42"/>
    </location>
</feature>
<keyword evidence="3" id="KW-1185">Reference proteome</keyword>
<dbReference type="AlphaFoldDB" id="A0A176VIN3"/>
<feature type="compositionally biased region" description="Gly residues" evidence="1">
    <location>
        <begin position="44"/>
        <end position="53"/>
    </location>
</feature>
<gene>
    <name evidence="2" type="ORF">AXG93_3960s1110</name>
</gene>
<evidence type="ECO:0000256" key="1">
    <source>
        <dbReference type="SAM" id="MobiDB-lite"/>
    </source>
</evidence>
<feature type="compositionally biased region" description="Acidic residues" evidence="1">
    <location>
        <begin position="9"/>
        <end position="24"/>
    </location>
</feature>
<evidence type="ECO:0000313" key="2">
    <source>
        <dbReference type="EMBL" id="OAE20222.1"/>
    </source>
</evidence>
<proteinExistence type="predicted"/>
<name>A0A176VIN3_MARPO</name>
<protein>
    <submittedName>
        <fullName evidence="2">Uncharacterized protein</fullName>
    </submittedName>
</protein>
<dbReference type="EMBL" id="LVLJ01003657">
    <property type="protein sequence ID" value="OAE20222.1"/>
    <property type="molecule type" value="Genomic_DNA"/>
</dbReference>
<evidence type="ECO:0000313" key="3">
    <source>
        <dbReference type="Proteomes" id="UP000077202"/>
    </source>
</evidence>
<feature type="region of interest" description="Disordered" evidence="1">
    <location>
        <begin position="230"/>
        <end position="259"/>
    </location>
</feature>
<reference evidence="2" key="1">
    <citation type="submission" date="2016-03" db="EMBL/GenBank/DDBJ databases">
        <title>Mechanisms controlling the formation of the plant cell surface in tip-growing cells are functionally conserved among land plants.</title>
        <authorList>
            <person name="Honkanen S."/>
            <person name="Jones V.A."/>
            <person name="Morieri G."/>
            <person name="Champion C."/>
            <person name="Hetherington A.J."/>
            <person name="Kelly S."/>
            <person name="Saint-Marcoux D."/>
            <person name="Proust H."/>
            <person name="Prescott H."/>
            <person name="Dolan L."/>
        </authorList>
    </citation>
    <scope>NUCLEOTIDE SEQUENCE [LARGE SCALE GENOMIC DNA]</scope>
    <source>
        <tissue evidence="2">Whole gametophyte</tissue>
    </source>
</reference>
<organism evidence="2 3">
    <name type="scientific">Marchantia polymorpha subsp. ruderalis</name>
    <dbReference type="NCBI Taxonomy" id="1480154"/>
    <lineage>
        <taxon>Eukaryota</taxon>
        <taxon>Viridiplantae</taxon>
        <taxon>Streptophyta</taxon>
        <taxon>Embryophyta</taxon>
        <taxon>Marchantiophyta</taxon>
        <taxon>Marchantiopsida</taxon>
        <taxon>Marchantiidae</taxon>
        <taxon>Marchantiales</taxon>
        <taxon>Marchantiaceae</taxon>
        <taxon>Marchantia</taxon>
    </lineage>
</organism>
<accession>A0A176VIN3</accession>
<sequence>MKQTKTQQEEEEEEEEEAQAEEYEQFDKRPEPMSWRHEEQERGPGQGPSGGRRGSTAAEGRSIECSEFSAELTESTSGEFPGLRDESESERESEERMRKQATKQPSRQPLGGITHSPQDQEREPELQAGLNPSGSIPFASRPGPSSFGHVAPGLPSCAQGIFRCNHRNGLAGAAGVGWRRLTVTPGLDQGGVGAPTRLGRGHAVKAVRCPWGPLTRYGAGLRRSAGGIRTCGRTERRREPAAGSGLSRWASGETATMASDRRCARCLPAKQDRSPVDGA</sequence>
<feature type="region of interest" description="Disordered" evidence="1">
    <location>
        <begin position="1"/>
        <end position="144"/>
    </location>
</feature>
<comment type="caution">
    <text evidence="2">The sequence shown here is derived from an EMBL/GenBank/DDBJ whole genome shotgun (WGS) entry which is preliminary data.</text>
</comment>
<dbReference type="Proteomes" id="UP000077202">
    <property type="component" value="Unassembled WGS sequence"/>
</dbReference>